<feature type="compositionally biased region" description="Polar residues" evidence="1">
    <location>
        <begin position="63"/>
        <end position="99"/>
    </location>
</feature>
<feature type="region of interest" description="Disordered" evidence="1">
    <location>
        <begin position="1"/>
        <end position="48"/>
    </location>
</feature>
<organism evidence="2">
    <name type="scientific">Athelia psychrophila</name>
    <dbReference type="NCBI Taxonomy" id="1759441"/>
    <lineage>
        <taxon>Eukaryota</taxon>
        <taxon>Fungi</taxon>
        <taxon>Dikarya</taxon>
        <taxon>Basidiomycota</taxon>
        <taxon>Agaricomycotina</taxon>
        <taxon>Agaricomycetes</taxon>
        <taxon>Agaricomycetidae</taxon>
        <taxon>Atheliales</taxon>
        <taxon>Atheliaceae</taxon>
        <taxon>Athelia</taxon>
    </lineage>
</organism>
<proteinExistence type="predicted"/>
<feature type="compositionally biased region" description="Polar residues" evidence="1">
    <location>
        <begin position="30"/>
        <end position="48"/>
    </location>
</feature>
<protein>
    <submittedName>
        <fullName evidence="2">Uncharacterized protein</fullName>
    </submittedName>
</protein>
<evidence type="ECO:0000313" key="2">
    <source>
        <dbReference type="EMBL" id="KZP02829.1"/>
    </source>
</evidence>
<feature type="region of interest" description="Disordered" evidence="1">
    <location>
        <begin position="63"/>
        <end position="135"/>
    </location>
</feature>
<name>A0A167TDP5_9AGAM</name>
<gene>
    <name evidence="2" type="ORF">FIBSPDRAFT_905501</name>
</gene>
<sequence length="135" mass="14565">MSVTKSGHPVRDRSTQTVQPKNVGHKSRPRSTVSGAVTNHQHQCGASQTKYQANIDQVTVTRNQSAQCSQVPSASQYGKPQQVNATTGAGQQCKAVTTSDPHKSGRPSHGNRWQSTSQRKYQPSVDQVRVTGVNA</sequence>
<dbReference type="AlphaFoldDB" id="A0A167TDP5"/>
<reference evidence="2" key="1">
    <citation type="journal article" date="2016" name="Mol. Biol. Evol.">
        <title>Comparative Genomics of Early-Diverging Mushroom-Forming Fungi Provides Insights into the Origins of Lignocellulose Decay Capabilities.</title>
        <authorList>
            <person name="Nagy L.G."/>
            <person name="Riley R."/>
            <person name="Tritt A."/>
            <person name="Adam C."/>
            <person name="Daum C."/>
            <person name="Floudas D."/>
            <person name="Sun H."/>
            <person name="Yadav J.S."/>
            <person name="Pangilinan J."/>
            <person name="Larsson K.H."/>
            <person name="Matsuura K."/>
            <person name="Barry K."/>
            <person name="Labutti K."/>
            <person name="Kuo R."/>
            <person name="Ohm R.A."/>
            <person name="Bhattacharya S.S."/>
            <person name="Shirouzu T."/>
            <person name="Yoshinaga Y."/>
            <person name="Martin F.M."/>
            <person name="Grigoriev I.V."/>
            <person name="Hibbett D.S."/>
        </authorList>
    </citation>
    <scope>NUCLEOTIDE SEQUENCE [LARGE SCALE GENOMIC DNA]</scope>
    <source>
        <strain evidence="2">CBS 109695</strain>
    </source>
</reference>
<dbReference type="EMBL" id="KV418280">
    <property type="protein sequence ID" value="KZP02829.1"/>
    <property type="molecule type" value="Genomic_DNA"/>
</dbReference>
<feature type="compositionally biased region" description="Polar residues" evidence="1">
    <location>
        <begin position="111"/>
        <end position="125"/>
    </location>
</feature>
<evidence type="ECO:0000256" key="1">
    <source>
        <dbReference type="SAM" id="MobiDB-lite"/>
    </source>
</evidence>
<accession>A0A167TDP5</accession>